<name>A0A815XHA5_9BILA</name>
<comment type="caution">
    <text evidence="1">The sequence shown here is derived from an EMBL/GenBank/DDBJ whole genome shotgun (WGS) entry which is preliminary data.</text>
</comment>
<accession>A0A815XHA5</accession>
<sequence>MVNNKLLTLRRKLNMFRCSRKFTHRKFVIISIVLTFFIASKVFPRQSFENEEKAIVQHKYHIFNTSDPLVMINLVDQFLHREDSNERDKLWLLIVQGWLNSFEIYSESAEIICTSASFSSSLTFIRQYLRDYAEKLFLDNIDLQKHMIGFGVFYDYDVKEIRSKTHDILPNLFLSVCTYYELIVLIMKVQLVLAELNINYFIGKNTLLGSLRHHDIVPWSSIVEFSLPLFSKKKFINNINKKYELVSQEVTNAYINKEQIGLIYKVSSVPKSWPQIEIYFYDENSTQIYDSYISHTETTAKIGYLKKEDVFPIQMRPFGPLLLHSIRNPQAMISIQKLNTCESFPWDHQLDKATDKNGPIQIPCEQLRRVYSFVETRTSWRRGYCEEKITTKRLPYRTLSYFRYNCSENTLNQLQ</sequence>
<proteinExistence type="predicted"/>
<organism evidence="1 2">
    <name type="scientific">Rotaria magnacalcarata</name>
    <dbReference type="NCBI Taxonomy" id="392030"/>
    <lineage>
        <taxon>Eukaryota</taxon>
        <taxon>Metazoa</taxon>
        <taxon>Spiralia</taxon>
        <taxon>Gnathifera</taxon>
        <taxon>Rotifera</taxon>
        <taxon>Eurotatoria</taxon>
        <taxon>Bdelloidea</taxon>
        <taxon>Philodinida</taxon>
        <taxon>Philodinidae</taxon>
        <taxon>Rotaria</taxon>
    </lineage>
</organism>
<reference evidence="1" key="1">
    <citation type="submission" date="2021-02" db="EMBL/GenBank/DDBJ databases">
        <authorList>
            <person name="Nowell W R."/>
        </authorList>
    </citation>
    <scope>NUCLEOTIDE SEQUENCE</scope>
</reference>
<dbReference type="Proteomes" id="UP000663855">
    <property type="component" value="Unassembled WGS sequence"/>
</dbReference>
<dbReference type="AlphaFoldDB" id="A0A815XHA5"/>
<gene>
    <name evidence="1" type="ORF">CJN711_LOCUS30892</name>
</gene>
<dbReference type="EMBL" id="CAJNOV010014662">
    <property type="protein sequence ID" value="CAF1557676.1"/>
    <property type="molecule type" value="Genomic_DNA"/>
</dbReference>
<protein>
    <submittedName>
        <fullName evidence="1">Uncharacterized protein</fullName>
    </submittedName>
</protein>
<evidence type="ECO:0000313" key="1">
    <source>
        <dbReference type="EMBL" id="CAF1557676.1"/>
    </source>
</evidence>
<evidence type="ECO:0000313" key="2">
    <source>
        <dbReference type="Proteomes" id="UP000663855"/>
    </source>
</evidence>